<dbReference type="EMBL" id="GGEC01014058">
    <property type="protein sequence ID" value="MBW94541.1"/>
    <property type="molecule type" value="Transcribed_RNA"/>
</dbReference>
<feature type="region of interest" description="Disordered" evidence="1">
    <location>
        <begin position="1"/>
        <end position="22"/>
    </location>
</feature>
<protein>
    <submittedName>
        <fullName evidence="2">Histone deacetylase 6-like</fullName>
    </submittedName>
</protein>
<dbReference type="PANTHER" id="PTHR47665:SF1">
    <property type="entry name" value="HISTONE DEACETYLASE-LIKE PROTEIN"/>
    <property type="match status" value="1"/>
</dbReference>
<name>A0A2P2JM45_RHIMU</name>
<feature type="compositionally biased region" description="Low complexity" evidence="1">
    <location>
        <begin position="1"/>
        <end position="14"/>
    </location>
</feature>
<reference evidence="2" key="1">
    <citation type="submission" date="2018-02" db="EMBL/GenBank/DDBJ databases">
        <title>Rhizophora mucronata_Transcriptome.</title>
        <authorList>
            <person name="Meera S.P."/>
            <person name="Sreeshan A."/>
            <person name="Augustine A."/>
        </authorList>
    </citation>
    <scope>NUCLEOTIDE SEQUENCE</scope>
    <source>
        <tissue evidence="2">Leaf</tissue>
    </source>
</reference>
<accession>A0A2P2JM45</accession>
<evidence type="ECO:0000256" key="1">
    <source>
        <dbReference type="SAM" id="MobiDB-lite"/>
    </source>
</evidence>
<proteinExistence type="predicted"/>
<dbReference type="PANTHER" id="PTHR47665">
    <property type="entry name" value="HISTONE DEACETYLASE-LIKE PROTEIN"/>
    <property type="match status" value="1"/>
</dbReference>
<dbReference type="AlphaFoldDB" id="A0A2P2JM45"/>
<evidence type="ECO:0000313" key="2">
    <source>
        <dbReference type="EMBL" id="MBW94541.1"/>
    </source>
</evidence>
<organism evidence="2">
    <name type="scientific">Rhizophora mucronata</name>
    <name type="common">Asiatic mangrove</name>
    <dbReference type="NCBI Taxonomy" id="61149"/>
    <lineage>
        <taxon>Eukaryota</taxon>
        <taxon>Viridiplantae</taxon>
        <taxon>Streptophyta</taxon>
        <taxon>Embryophyta</taxon>
        <taxon>Tracheophyta</taxon>
        <taxon>Spermatophyta</taxon>
        <taxon>Magnoliopsida</taxon>
        <taxon>eudicotyledons</taxon>
        <taxon>Gunneridae</taxon>
        <taxon>Pentapetalae</taxon>
        <taxon>rosids</taxon>
        <taxon>fabids</taxon>
        <taxon>Malpighiales</taxon>
        <taxon>Rhizophoraceae</taxon>
        <taxon>Rhizophora</taxon>
    </lineage>
</organism>
<sequence>MAEQASGSSSLGQGIEEEEEDGEFVYGYESGWVEARTSCDHLASLSSDLVHIPIPSTPCNRLALPFLSPFVKARNPSS</sequence>